<dbReference type="Proteomes" id="UP001317629">
    <property type="component" value="Chromosome"/>
</dbReference>
<evidence type="ECO:0000256" key="6">
    <source>
        <dbReference type="ARBA" id="ARBA00022842"/>
    </source>
</evidence>
<feature type="binding site" evidence="8">
    <location>
        <position position="5"/>
    </location>
    <ligand>
        <name>Mg(2+)</name>
        <dbReference type="ChEBI" id="CHEBI:18420"/>
    </ligand>
</feature>
<dbReference type="EMBL" id="AP027142">
    <property type="protein sequence ID" value="BDV35016.1"/>
    <property type="molecule type" value="Genomic_DNA"/>
</dbReference>
<keyword evidence="11" id="KW-1185">Reference proteome</keyword>
<comment type="similarity">
    <text evidence="7 8">Belongs to the PINc/VapC protein family.</text>
</comment>
<comment type="cofactor">
    <cofactor evidence="1 8">
        <name>Mg(2+)</name>
        <dbReference type="ChEBI" id="CHEBI:18420"/>
    </cofactor>
</comment>
<evidence type="ECO:0000256" key="5">
    <source>
        <dbReference type="ARBA" id="ARBA00022801"/>
    </source>
</evidence>
<dbReference type="PANTHER" id="PTHR33653">
    <property type="entry name" value="RIBONUCLEASE VAPC2"/>
    <property type="match status" value="1"/>
</dbReference>
<dbReference type="PANTHER" id="PTHR33653:SF1">
    <property type="entry name" value="RIBONUCLEASE VAPC2"/>
    <property type="match status" value="1"/>
</dbReference>
<keyword evidence="2 8" id="KW-1277">Toxin-antitoxin system</keyword>
<gene>
    <name evidence="10" type="primary">vapC_6</name>
    <name evidence="8" type="synonym">vapC</name>
    <name evidence="10" type="ORF">SS37A_25450</name>
</gene>
<dbReference type="EC" id="3.1.-.-" evidence="8"/>
<dbReference type="InterPro" id="IPR050556">
    <property type="entry name" value="Type_II_TA_system_RNase"/>
</dbReference>
<evidence type="ECO:0000256" key="8">
    <source>
        <dbReference type="HAMAP-Rule" id="MF_00265"/>
    </source>
</evidence>
<keyword evidence="5 8" id="KW-0378">Hydrolase</keyword>
<dbReference type="SUPFAM" id="SSF88723">
    <property type="entry name" value="PIN domain-like"/>
    <property type="match status" value="1"/>
</dbReference>
<keyword evidence="6 8" id="KW-0460">Magnesium</keyword>
<feature type="domain" description="PIN" evidence="9">
    <location>
        <begin position="2"/>
        <end position="122"/>
    </location>
</feature>
<proteinExistence type="inferred from homology"/>
<evidence type="ECO:0000259" key="9">
    <source>
        <dbReference type="Pfam" id="PF01850"/>
    </source>
</evidence>
<keyword evidence="4 8" id="KW-0479">Metal-binding</keyword>
<accession>A0ABN6VH70</accession>
<dbReference type="Pfam" id="PF01850">
    <property type="entry name" value="PIN"/>
    <property type="match status" value="1"/>
</dbReference>
<evidence type="ECO:0000313" key="11">
    <source>
        <dbReference type="Proteomes" id="UP001317629"/>
    </source>
</evidence>
<dbReference type="InterPro" id="IPR029060">
    <property type="entry name" value="PIN-like_dom_sf"/>
</dbReference>
<name>A0ABN6VH70_9HYPH</name>
<dbReference type="Gene3D" id="3.40.50.1010">
    <property type="entry name" value="5'-nuclease"/>
    <property type="match status" value="1"/>
</dbReference>
<evidence type="ECO:0000256" key="1">
    <source>
        <dbReference type="ARBA" id="ARBA00001946"/>
    </source>
</evidence>
<dbReference type="InterPro" id="IPR022907">
    <property type="entry name" value="VapC_family"/>
</dbReference>
<sequence>MYLLDTNVVSELRRPKPHGAVLAWLESVDDADLRLSVVTIGEIQAGIEITRERDEAKAREIENWLELVAQSYNVLPMDAAAFRCWARLMHRRSDDLLEDAMIAATAMVHGLTIVTRNVRDFEAFEVRILNPFELKR</sequence>
<evidence type="ECO:0000256" key="3">
    <source>
        <dbReference type="ARBA" id="ARBA00022722"/>
    </source>
</evidence>
<organism evidence="10 11">
    <name type="scientific">Methylocystis iwaonis</name>
    <dbReference type="NCBI Taxonomy" id="2885079"/>
    <lineage>
        <taxon>Bacteria</taxon>
        <taxon>Pseudomonadati</taxon>
        <taxon>Pseudomonadota</taxon>
        <taxon>Alphaproteobacteria</taxon>
        <taxon>Hyphomicrobiales</taxon>
        <taxon>Methylocystaceae</taxon>
        <taxon>Methylocystis</taxon>
    </lineage>
</organism>
<comment type="function">
    <text evidence="8">Toxic component of a toxin-antitoxin (TA) system. An RNase.</text>
</comment>
<feature type="binding site" evidence="8">
    <location>
        <position position="99"/>
    </location>
    <ligand>
        <name>Mg(2+)</name>
        <dbReference type="ChEBI" id="CHEBI:18420"/>
    </ligand>
</feature>
<dbReference type="CDD" id="cd18746">
    <property type="entry name" value="PIN_VapC4-5_FitB-like"/>
    <property type="match status" value="1"/>
</dbReference>
<dbReference type="RefSeq" id="WP_281928328.1">
    <property type="nucleotide sequence ID" value="NZ_AP027142.1"/>
</dbReference>
<keyword evidence="8" id="KW-0800">Toxin</keyword>
<dbReference type="HAMAP" id="MF_00265">
    <property type="entry name" value="VapC_Nob1"/>
    <property type="match status" value="1"/>
</dbReference>
<evidence type="ECO:0000313" key="10">
    <source>
        <dbReference type="EMBL" id="BDV35016.1"/>
    </source>
</evidence>
<evidence type="ECO:0000256" key="7">
    <source>
        <dbReference type="ARBA" id="ARBA00038093"/>
    </source>
</evidence>
<keyword evidence="3 8" id="KW-0540">Nuclease</keyword>
<protein>
    <recommendedName>
        <fullName evidence="8">Ribonuclease VapC</fullName>
        <shortName evidence="8">RNase VapC</shortName>
        <ecNumber evidence="8">3.1.-.-</ecNumber>
    </recommendedName>
    <alternativeName>
        <fullName evidence="8">Toxin VapC</fullName>
    </alternativeName>
</protein>
<reference evidence="10 11" key="1">
    <citation type="journal article" date="2023" name="Int. J. Syst. Evol. Microbiol.">
        <title>Methylocystis iwaonis sp. nov., a type II methane-oxidizing bacterium from surface soil of a rice paddy field in Japan, and emended description of the genus Methylocystis (ex Whittenbury et al. 1970) Bowman et al. 1993.</title>
        <authorList>
            <person name="Kaise H."/>
            <person name="Sawadogo J.B."/>
            <person name="Alam M.S."/>
            <person name="Ueno C."/>
            <person name="Dianou D."/>
            <person name="Shinjo R."/>
            <person name="Asakawa S."/>
        </authorList>
    </citation>
    <scope>NUCLEOTIDE SEQUENCE [LARGE SCALE GENOMIC DNA]</scope>
    <source>
        <strain evidence="10 11">SS37A-Re</strain>
    </source>
</reference>
<dbReference type="InterPro" id="IPR002716">
    <property type="entry name" value="PIN_dom"/>
</dbReference>
<evidence type="ECO:0000256" key="4">
    <source>
        <dbReference type="ARBA" id="ARBA00022723"/>
    </source>
</evidence>
<evidence type="ECO:0000256" key="2">
    <source>
        <dbReference type="ARBA" id="ARBA00022649"/>
    </source>
</evidence>